<proteinExistence type="predicted"/>
<name>A0A0E9SL47_ANGAN</name>
<dbReference type="AlphaFoldDB" id="A0A0E9SL47"/>
<protein>
    <submittedName>
        <fullName evidence="1">Uncharacterized protein</fullName>
    </submittedName>
</protein>
<reference evidence="1" key="2">
    <citation type="journal article" date="2015" name="Fish Shellfish Immunol.">
        <title>Early steps in the European eel (Anguilla anguilla)-Vibrio vulnificus interaction in the gills: Role of the RtxA13 toxin.</title>
        <authorList>
            <person name="Callol A."/>
            <person name="Pajuelo D."/>
            <person name="Ebbesson L."/>
            <person name="Teles M."/>
            <person name="MacKenzie S."/>
            <person name="Amaro C."/>
        </authorList>
    </citation>
    <scope>NUCLEOTIDE SEQUENCE</scope>
</reference>
<dbReference type="EMBL" id="GBXM01066531">
    <property type="protein sequence ID" value="JAH42046.1"/>
    <property type="molecule type" value="Transcribed_RNA"/>
</dbReference>
<organism evidence="1">
    <name type="scientific">Anguilla anguilla</name>
    <name type="common">European freshwater eel</name>
    <name type="synonym">Muraena anguilla</name>
    <dbReference type="NCBI Taxonomy" id="7936"/>
    <lineage>
        <taxon>Eukaryota</taxon>
        <taxon>Metazoa</taxon>
        <taxon>Chordata</taxon>
        <taxon>Craniata</taxon>
        <taxon>Vertebrata</taxon>
        <taxon>Euteleostomi</taxon>
        <taxon>Actinopterygii</taxon>
        <taxon>Neopterygii</taxon>
        <taxon>Teleostei</taxon>
        <taxon>Anguilliformes</taxon>
        <taxon>Anguillidae</taxon>
        <taxon>Anguilla</taxon>
    </lineage>
</organism>
<sequence length="41" mass="4490">MQDPGTGRRKCHLTVPSIHRSNGSTLCILILPTHSAAPYIF</sequence>
<evidence type="ECO:0000313" key="1">
    <source>
        <dbReference type="EMBL" id="JAH42046.1"/>
    </source>
</evidence>
<accession>A0A0E9SL47</accession>
<reference evidence="1" key="1">
    <citation type="submission" date="2014-11" db="EMBL/GenBank/DDBJ databases">
        <authorList>
            <person name="Amaro Gonzalez C."/>
        </authorList>
    </citation>
    <scope>NUCLEOTIDE SEQUENCE</scope>
</reference>